<dbReference type="GO" id="GO:0009007">
    <property type="term" value="F:site-specific DNA-methyltransferase (adenine-specific) activity"/>
    <property type="evidence" value="ECO:0007669"/>
    <property type="project" value="UniProtKB-EC"/>
</dbReference>
<dbReference type="Pfam" id="PF02086">
    <property type="entry name" value="MethyltransfD12"/>
    <property type="match status" value="1"/>
</dbReference>
<proteinExistence type="predicted"/>
<dbReference type="InterPro" id="IPR012263">
    <property type="entry name" value="M_m6A_EcoRV"/>
</dbReference>
<dbReference type="PIRSF" id="PIRSF000398">
    <property type="entry name" value="M_m6A_EcoRV"/>
    <property type="match status" value="1"/>
</dbReference>
<dbReference type="PANTHER" id="PTHR30481">
    <property type="entry name" value="DNA ADENINE METHYLASE"/>
    <property type="match status" value="1"/>
</dbReference>
<dbReference type="PANTHER" id="PTHR30481:SF4">
    <property type="entry name" value="SITE-SPECIFIC DNA-METHYLTRANSFERASE (ADENINE-SPECIFIC)"/>
    <property type="match status" value="1"/>
</dbReference>
<dbReference type="InterPro" id="IPR012327">
    <property type="entry name" value="MeTrfase_D12"/>
</dbReference>
<dbReference type="SUPFAM" id="SSF53335">
    <property type="entry name" value="S-adenosyl-L-methionine-dependent methyltransferases"/>
    <property type="match status" value="1"/>
</dbReference>
<dbReference type="Gene3D" id="3.40.50.150">
    <property type="entry name" value="Vaccinia Virus protein VP39"/>
    <property type="match status" value="2"/>
</dbReference>
<dbReference type="GO" id="GO:0006298">
    <property type="term" value="P:mismatch repair"/>
    <property type="evidence" value="ECO:0007669"/>
    <property type="project" value="TreeGrafter"/>
</dbReference>
<dbReference type="InterPro" id="IPR029063">
    <property type="entry name" value="SAM-dependent_MTases_sf"/>
</dbReference>
<dbReference type="EMBL" id="UPXZ01000024">
    <property type="protein sequence ID" value="VBB45201.1"/>
    <property type="molecule type" value="Genomic_DNA"/>
</dbReference>
<sequence>MKTPITYYGGKQRLADTIVSIIPAHKIYCEPYFGGGAVFFRKEPSWLEVINDKNDNLINFYKEVQTNFEQLKILVDNSLCSESDFFQAKEIYYGRTESDSIKKAWAIWYILNLSFSGSVYGSWKKDNGSNGSHVGIYFQNKRESFRIGLKHRLQRVQISCRDAIDVIQGRDSKETFFYLDPPYPGQYQQHYSGFTHKNLYELLQVLSNIKGKFILSNYNSQTLKYHIIKYGWRYETVKMRLSVNSYNENEEVKYRNEILVMNFEPKRNLFEL</sequence>
<name>A0A653AAV5_9BACT</name>
<evidence type="ECO:0000313" key="4">
    <source>
        <dbReference type="EMBL" id="VBB45201.1"/>
    </source>
</evidence>
<keyword evidence="2 4" id="KW-0808">Transferase</keyword>
<protein>
    <submittedName>
        <fullName evidence="4">Methyltransferase</fullName>
    </submittedName>
</protein>
<keyword evidence="1 4" id="KW-0489">Methyltransferase</keyword>
<dbReference type="AlphaFoldDB" id="A0A653AAV5"/>
<dbReference type="GO" id="GO:1904047">
    <property type="term" value="F:S-adenosyl-L-methionine binding"/>
    <property type="evidence" value="ECO:0007669"/>
    <property type="project" value="TreeGrafter"/>
</dbReference>
<evidence type="ECO:0000256" key="1">
    <source>
        <dbReference type="ARBA" id="ARBA00022603"/>
    </source>
</evidence>
<dbReference type="GO" id="GO:0009307">
    <property type="term" value="P:DNA restriction-modification system"/>
    <property type="evidence" value="ECO:0007669"/>
    <property type="project" value="InterPro"/>
</dbReference>
<dbReference type="GO" id="GO:0032259">
    <property type="term" value="P:methylation"/>
    <property type="evidence" value="ECO:0007669"/>
    <property type="project" value="UniProtKB-KW"/>
</dbReference>
<accession>A0A653AAV5</accession>
<keyword evidence="3" id="KW-0949">S-adenosyl-L-methionine</keyword>
<gene>
    <name evidence="4" type="ORF">TRIP_D300122</name>
</gene>
<evidence type="ECO:0000256" key="2">
    <source>
        <dbReference type="ARBA" id="ARBA00022679"/>
    </source>
</evidence>
<evidence type="ECO:0000256" key="3">
    <source>
        <dbReference type="ARBA" id="ARBA00022691"/>
    </source>
</evidence>
<dbReference type="GO" id="GO:0043565">
    <property type="term" value="F:sequence-specific DNA binding"/>
    <property type="evidence" value="ECO:0007669"/>
    <property type="project" value="TreeGrafter"/>
</dbReference>
<organism evidence="4">
    <name type="scientific">uncultured Paludibacter sp</name>
    <dbReference type="NCBI Taxonomy" id="497635"/>
    <lineage>
        <taxon>Bacteria</taxon>
        <taxon>Pseudomonadati</taxon>
        <taxon>Bacteroidota</taxon>
        <taxon>Bacteroidia</taxon>
        <taxon>Bacteroidales</taxon>
        <taxon>Paludibacteraceae</taxon>
        <taxon>Paludibacter</taxon>
        <taxon>environmental samples</taxon>
    </lineage>
</organism>
<reference evidence="4" key="1">
    <citation type="submission" date="2018-07" db="EMBL/GenBank/DDBJ databases">
        <authorList>
            <consortium name="Genoscope - CEA"/>
            <person name="William W."/>
        </authorList>
    </citation>
    <scope>NUCLEOTIDE SEQUENCE</scope>
    <source>
        <strain evidence="4">IK1</strain>
    </source>
</reference>
<dbReference type="PRINTS" id="PR00505">
    <property type="entry name" value="D12N6MTFRASE"/>
</dbReference>